<reference evidence="1 2" key="1">
    <citation type="journal article" date="2012" name="J. Bacteriol.">
        <title>Draft Genome Sequence of the Soil Bacterium Burkholderia terrae Strain BS001, Which Interacts with Fungal Surface Structures.</title>
        <authorList>
            <person name="Nazir R."/>
            <person name="Hansen M.A."/>
            <person name="Sorensen S."/>
            <person name="van Elsas J.D."/>
        </authorList>
    </citation>
    <scope>NUCLEOTIDE SEQUENCE [LARGE SCALE GENOMIC DNA]</scope>
    <source>
        <strain evidence="1 2">BS001</strain>
    </source>
</reference>
<accession>A0ABN0F758</accession>
<dbReference type="RefSeq" id="WP_009770550.1">
    <property type="nucleotide sequence ID" value="NZ_AKAU01000277.1"/>
</dbReference>
<keyword evidence="2" id="KW-1185">Reference proteome</keyword>
<protein>
    <submittedName>
        <fullName evidence="1">Uncharacterized protein</fullName>
    </submittedName>
</protein>
<comment type="caution">
    <text evidence="1">The sequence shown here is derived from an EMBL/GenBank/DDBJ whole genome shotgun (WGS) entry which is preliminary data.</text>
</comment>
<gene>
    <name evidence="1" type="ORF">WQE_44278</name>
</gene>
<evidence type="ECO:0000313" key="2">
    <source>
        <dbReference type="Proteomes" id="UP000004980"/>
    </source>
</evidence>
<proteinExistence type="predicted"/>
<evidence type="ECO:0000313" key="1">
    <source>
        <dbReference type="EMBL" id="EIM94465.1"/>
    </source>
</evidence>
<organism evidence="1 2">
    <name type="scientific">Paraburkholderia hospita</name>
    <dbReference type="NCBI Taxonomy" id="169430"/>
    <lineage>
        <taxon>Bacteria</taxon>
        <taxon>Pseudomonadati</taxon>
        <taxon>Pseudomonadota</taxon>
        <taxon>Betaproteobacteria</taxon>
        <taxon>Burkholderiales</taxon>
        <taxon>Burkholderiaceae</taxon>
        <taxon>Paraburkholderia</taxon>
    </lineage>
</organism>
<dbReference type="Proteomes" id="UP000004980">
    <property type="component" value="Unassembled WGS sequence"/>
</dbReference>
<sequence length="93" mass="10068">MPMIWAPRTGFGTAPQNGHGASAFCSFMVPLSLRLDCAATLAISFSRAKFAAMKGVATSGQSLVPIIRIWAVFERGAPDIARPVQLARYNLWE</sequence>
<name>A0ABN0F758_9BURK</name>
<dbReference type="EMBL" id="AKAU01000277">
    <property type="protein sequence ID" value="EIM94465.1"/>
    <property type="molecule type" value="Genomic_DNA"/>
</dbReference>